<evidence type="ECO:0000313" key="1">
    <source>
        <dbReference type="EMBL" id="KAH7936874.1"/>
    </source>
</evidence>
<organism evidence="1 2">
    <name type="scientific">Dermacentor silvarum</name>
    <name type="common">Tick</name>
    <dbReference type="NCBI Taxonomy" id="543639"/>
    <lineage>
        <taxon>Eukaryota</taxon>
        <taxon>Metazoa</taxon>
        <taxon>Ecdysozoa</taxon>
        <taxon>Arthropoda</taxon>
        <taxon>Chelicerata</taxon>
        <taxon>Arachnida</taxon>
        <taxon>Acari</taxon>
        <taxon>Parasitiformes</taxon>
        <taxon>Ixodida</taxon>
        <taxon>Ixodoidea</taxon>
        <taxon>Ixodidae</taxon>
        <taxon>Rhipicephalinae</taxon>
        <taxon>Dermacentor</taxon>
    </lineage>
</organism>
<comment type="caution">
    <text evidence="1">The sequence shown here is derived from an EMBL/GenBank/DDBJ whole genome shotgun (WGS) entry which is preliminary data.</text>
</comment>
<protein>
    <submittedName>
        <fullName evidence="1">Uncharacterized protein</fullName>
    </submittedName>
</protein>
<accession>A0ACB8C7M4</accession>
<reference evidence="1" key="1">
    <citation type="submission" date="2020-05" db="EMBL/GenBank/DDBJ databases">
        <title>Large-scale comparative analyses of tick genomes elucidate their genetic diversity and vector capacities.</title>
        <authorList>
            <person name="Jia N."/>
            <person name="Wang J."/>
            <person name="Shi W."/>
            <person name="Du L."/>
            <person name="Sun Y."/>
            <person name="Zhan W."/>
            <person name="Jiang J."/>
            <person name="Wang Q."/>
            <person name="Zhang B."/>
            <person name="Ji P."/>
            <person name="Sakyi L.B."/>
            <person name="Cui X."/>
            <person name="Yuan T."/>
            <person name="Jiang B."/>
            <person name="Yang W."/>
            <person name="Lam T.T.-Y."/>
            <person name="Chang Q."/>
            <person name="Ding S."/>
            <person name="Wang X."/>
            <person name="Zhu J."/>
            <person name="Ruan X."/>
            <person name="Zhao L."/>
            <person name="Wei J."/>
            <person name="Que T."/>
            <person name="Du C."/>
            <person name="Cheng J."/>
            <person name="Dai P."/>
            <person name="Han X."/>
            <person name="Huang E."/>
            <person name="Gao Y."/>
            <person name="Liu J."/>
            <person name="Shao H."/>
            <person name="Ye R."/>
            <person name="Li L."/>
            <person name="Wei W."/>
            <person name="Wang X."/>
            <person name="Wang C."/>
            <person name="Yang T."/>
            <person name="Huo Q."/>
            <person name="Li W."/>
            <person name="Guo W."/>
            <person name="Chen H."/>
            <person name="Zhou L."/>
            <person name="Ni X."/>
            <person name="Tian J."/>
            <person name="Zhou Y."/>
            <person name="Sheng Y."/>
            <person name="Liu T."/>
            <person name="Pan Y."/>
            <person name="Xia L."/>
            <person name="Li J."/>
            <person name="Zhao F."/>
            <person name="Cao W."/>
        </authorList>
    </citation>
    <scope>NUCLEOTIDE SEQUENCE</scope>
    <source>
        <strain evidence="1">Dsil-2018</strain>
    </source>
</reference>
<dbReference type="Proteomes" id="UP000821865">
    <property type="component" value="Chromosome 8"/>
</dbReference>
<name>A0ACB8C7M4_DERSI</name>
<gene>
    <name evidence="1" type="ORF">HPB49_005896</name>
</gene>
<keyword evidence="2" id="KW-1185">Reference proteome</keyword>
<evidence type="ECO:0000313" key="2">
    <source>
        <dbReference type="Proteomes" id="UP000821865"/>
    </source>
</evidence>
<sequence length="368" mass="39201">MAVAGGIRALFAAPFFVRELLLWRRTLLARGGIGREPVDTDSTPVGRNLGIFAQFVFSPRRETLTRVKVIVDSGGSGPSPKPPYDGGHYPARLRPSRPAPLTSKPAAGNPSGLVSNGSARAAPPSWNTATWHPRDTPKMSAEDIIVVLTPRETLHLKTVFQTGDLDAAIAQYVGDEAGTTLKVWPVWTQNLIVCGTQHVEAATKLARDFNLNVGSGSVPLRGHVKLNGGVQRQQLKGKVAWREGELAFVRKLGTSYVVVLTFVGRRQQGAPRNKTSKPTDNGGASSGKSGKATGRATGNKTARENSPGNKTSSSKENKNRKTSGRSAKPPAFQEGDFPPLGNSKTAITSKVNNWAEIASTPSFSPSPL</sequence>
<proteinExistence type="predicted"/>
<dbReference type="EMBL" id="CM023477">
    <property type="protein sequence ID" value="KAH7936874.1"/>
    <property type="molecule type" value="Genomic_DNA"/>
</dbReference>